<keyword evidence="1" id="KW-0472">Membrane</keyword>
<name>A0A811UZW0_CERCA</name>
<keyword evidence="3" id="KW-1185">Reference proteome</keyword>
<dbReference type="Proteomes" id="UP000606786">
    <property type="component" value="Unassembled WGS sequence"/>
</dbReference>
<dbReference type="EMBL" id="CAJHJT010000034">
    <property type="protein sequence ID" value="CAD7004390.1"/>
    <property type="molecule type" value="Genomic_DNA"/>
</dbReference>
<evidence type="ECO:0000313" key="3">
    <source>
        <dbReference type="Proteomes" id="UP000606786"/>
    </source>
</evidence>
<keyword evidence="1" id="KW-1133">Transmembrane helix</keyword>
<keyword evidence="1" id="KW-0812">Transmembrane</keyword>
<accession>A0A811UZW0</accession>
<protein>
    <submittedName>
        <fullName evidence="2">(Mediterranean fruit fly) hypothetical protein</fullName>
    </submittedName>
</protein>
<sequence length="131" mass="15079">MHKYICVVYEESVKHICINTGISKFVGKSQPPLPLYSCVLSLSLSCRWWLLAPAWLRCAFCNRMRMSAAGNILAALQLCLANVLKMLLSLFLLYTRPLYRCEADKFAKMNTFPWVGQIKIGENKQFKSRLR</sequence>
<dbReference type="AlphaFoldDB" id="A0A811UZW0"/>
<organism evidence="2 3">
    <name type="scientific">Ceratitis capitata</name>
    <name type="common">Mediterranean fruit fly</name>
    <name type="synonym">Tephritis capitata</name>
    <dbReference type="NCBI Taxonomy" id="7213"/>
    <lineage>
        <taxon>Eukaryota</taxon>
        <taxon>Metazoa</taxon>
        <taxon>Ecdysozoa</taxon>
        <taxon>Arthropoda</taxon>
        <taxon>Hexapoda</taxon>
        <taxon>Insecta</taxon>
        <taxon>Pterygota</taxon>
        <taxon>Neoptera</taxon>
        <taxon>Endopterygota</taxon>
        <taxon>Diptera</taxon>
        <taxon>Brachycera</taxon>
        <taxon>Muscomorpha</taxon>
        <taxon>Tephritoidea</taxon>
        <taxon>Tephritidae</taxon>
        <taxon>Ceratitis</taxon>
        <taxon>Ceratitis</taxon>
    </lineage>
</organism>
<evidence type="ECO:0000256" key="1">
    <source>
        <dbReference type="SAM" id="Phobius"/>
    </source>
</evidence>
<reference evidence="2" key="1">
    <citation type="submission" date="2020-11" db="EMBL/GenBank/DDBJ databases">
        <authorList>
            <person name="Whitehead M."/>
        </authorList>
    </citation>
    <scope>NUCLEOTIDE SEQUENCE</scope>
    <source>
        <strain evidence="2">EGII</strain>
    </source>
</reference>
<feature type="transmembrane region" description="Helical" evidence="1">
    <location>
        <begin position="68"/>
        <end position="94"/>
    </location>
</feature>
<evidence type="ECO:0000313" key="2">
    <source>
        <dbReference type="EMBL" id="CAD7004390.1"/>
    </source>
</evidence>
<comment type="caution">
    <text evidence="2">The sequence shown here is derived from an EMBL/GenBank/DDBJ whole genome shotgun (WGS) entry which is preliminary data.</text>
</comment>
<gene>
    <name evidence="2" type="ORF">CCAP1982_LOCUS12800</name>
</gene>
<proteinExistence type="predicted"/>